<dbReference type="GO" id="GO:0097351">
    <property type="term" value="F:toxin sequestering activity"/>
    <property type="evidence" value="ECO:0007669"/>
    <property type="project" value="InterPro"/>
</dbReference>
<feature type="domain" description="SpoVT-AbrB" evidence="1">
    <location>
        <begin position="6"/>
        <end position="51"/>
    </location>
</feature>
<evidence type="ECO:0000259" key="1">
    <source>
        <dbReference type="SMART" id="SM00966"/>
    </source>
</evidence>
<dbReference type="SMART" id="SM00966">
    <property type="entry name" value="SpoVT_AbrB"/>
    <property type="match status" value="1"/>
</dbReference>
<accession>A0A2H0UH18</accession>
<dbReference type="PANTHER" id="PTHR40516:SF1">
    <property type="entry name" value="ANTITOXIN CHPS-RELATED"/>
    <property type="match status" value="1"/>
</dbReference>
<gene>
    <name evidence="2" type="ORF">COU14_02990</name>
</gene>
<evidence type="ECO:0000313" key="2">
    <source>
        <dbReference type="EMBL" id="PIR85714.1"/>
    </source>
</evidence>
<comment type="caution">
    <text evidence="2">The sequence shown here is derived from an EMBL/GenBank/DDBJ whole genome shotgun (WGS) entry which is preliminary data.</text>
</comment>
<dbReference type="SUPFAM" id="SSF89447">
    <property type="entry name" value="AbrB/MazE/MraZ-like"/>
    <property type="match status" value="1"/>
</dbReference>
<dbReference type="AlphaFoldDB" id="A0A2H0UH18"/>
<dbReference type="InterPro" id="IPR039052">
    <property type="entry name" value="Antitox_PemI-like"/>
</dbReference>
<keyword evidence="2" id="KW-0238">DNA-binding</keyword>
<dbReference type="InterPro" id="IPR007159">
    <property type="entry name" value="SpoVT-AbrB_dom"/>
</dbReference>
<sequence length="79" mass="8941">MKTKIQKWGNSLGVRLPKNITEQKALRAGLGVSIVIKNDQIVIEPREEELSLETLLNTVSADNLHKETDWSKTQGNEVW</sequence>
<organism evidence="2 3">
    <name type="scientific">Candidatus Kaiserbacteria bacterium CG10_big_fil_rev_8_21_14_0_10_44_10</name>
    <dbReference type="NCBI Taxonomy" id="1974606"/>
    <lineage>
        <taxon>Bacteria</taxon>
        <taxon>Candidatus Kaiseribacteriota</taxon>
    </lineage>
</organism>
<reference evidence="3" key="1">
    <citation type="submission" date="2017-09" db="EMBL/GenBank/DDBJ databases">
        <title>Depth-based differentiation of microbial function through sediment-hosted aquifers and enrichment of novel symbionts in the deep terrestrial subsurface.</title>
        <authorList>
            <person name="Probst A.J."/>
            <person name="Ladd B."/>
            <person name="Jarett J.K."/>
            <person name="Geller-Mcgrath D.E."/>
            <person name="Sieber C.M.K."/>
            <person name="Emerson J.B."/>
            <person name="Anantharaman K."/>
            <person name="Thomas B.C."/>
            <person name="Malmstrom R."/>
            <person name="Stieglmeier M."/>
            <person name="Klingl A."/>
            <person name="Woyke T."/>
            <person name="Ryan C.M."/>
            <person name="Banfield J.F."/>
        </authorList>
    </citation>
    <scope>NUCLEOTIDE SEQUENCE [LARGE SCALE GENOMIC DNA]</scope>
</reference>
<dbReference type="EMBL" id="PFBG01000033">
    <property type="protein sequence ID" value="PIR85714.1"/>
    <property type="molecule type" value="Genomic_DNA"/>
</dbReference>
<protein>
    <submittedName>
        <fullName evidence="2">AbrB/MazE/SpoVT family DNA-binding domain-containing protein</fullName>
    </submittedName>
</protein>
<dbReference type="Pfam" id="PF04014">
    <property type="entry name" value="MazE_antitoxin"/>
    <property type="match status" value="1"/>
</dbReference>
<evidence type="ECO:0000313" key="3">
    <source>
        <dbReference type="Proteomes" id="UP000229612"/>
    </source>
</evidence>
<name>A0A2H0UH18_9BACT</name>
<dbReference type="Proteomes" id="UP000229612">
    <property type="component" value="Unassembled WGS sequence"/>
</dbReference>
<dbReference type="Gene3D" id="2.10.260.10">
    <property type="match status" value="1"/>
</dbReference>
<dbReference type="InterPro" id="IPR037914">
    <property type="entry name" value="SpoVT-AbrB_sf"/>
</dbReference>
<dbReference type="PANTHER" id="PTHR40516">
    <property type="entry name" value="ANTITOXIN CHPS-RELATED"/>
    <property type="match status" value="1"/>
</dbReference>
<dbReference type="GO" id="GO:0003677">
    <property type="term" value="F:DNA binding"/>
    <property type="evidence" value="ECO:0007669"/>
    <property type="project" value="UniProtKB-KW"/>
</dbReference>
<proteinExistence type="predicted"/>